<evidence type="ECO:0000259" key="3">
    <source>
        <dbReference type="Pfam" id="PF04664"/>
    </source>
</evidence>
<dbReference type="InterPro" id="IPR039574">
    <property type="entry name" value="OGFr"/>
</dbReference>
<feature type="region of interest" description="Disordered" evidence="2">
    <location>
        <begin position="49"/>
        <end position="81"/>
    </location>
</feature>
<dbReference type="PANTHER" id="PTHR14015">
    <property type="entry name" value="OPIOID GROWTH FACTOR RECEPTOR OGFR ZETA-TYPE OPIOID RECEPTOR"/>
    <property type="match status" value="1"/>
</dbReference>
<feature type="compositionally biased region" description="Basic and acidic residues" evidence="2">
    <location>
        <begin position="182"/>
        <end position="191"/>
    </location>
</feature>
<evidence type="ECO:0000256" key="1">
    <source>
        <dbReference type="ARBA" id="ARBA00010365"/>
    </source>
</evidence>
<feature type="compositionally biased region" description="Basic and acidic residues" evidence="2">
    <location>
        <begin position="1"/>
        <end position="13"/>
    </location>
</feature>
<proteinExistence type="inferred from homology"/>
<dbReference type="GO" id="GO:0016020">
    <property type="term" value="C:membrane"/>
    <property type="evidence" value="ECO:0007669"/>
    <property type="project" value="InterPro"/>
</dbReference>
<evidence type="ECO:0000313" key="4">
    <source>
        <dbReference type="EMBL" id="KAF5849151.1"/>
    </source>
</evidence>
<feature type="region of interest" description="Disordered" evidence="2">
    <location>
        <begin position="182"/>
        <end position="227"/>
    </location>
</feature>
<dbReference type="PANTHER" id="PTHR14015:SF2">
    <property type="entry name" value="OPIOID GROWTH FACTOR RECEPTOR (OGFR) CONSERVED DOMAIN-CONTAINING PROTEIN"/>
    <property type="match status" value="1"/>
</dbReference>
<feature type="compositionally biased region" description="Polar residues" evidence="2">
    <location>
        <begin position="193"/>
        <end position="212"/>
    </location>
</feature>
<dbReference type="OMA" id="SHNYIQM"/>
<reference evidence="4" key="1">
    <citation type="submission" date="2019-11" db="EMBL/GenBank/DDBJ databases">
        <title>Bipolaris sorokiniana Genome sequencing.</title>
        <authorList>
            <person name="Wang H."/>
        </authorList>
    </citation>
    <scope>NUCLEOTIDE SEQUENCE</scope>
</reference>
<feature type="region of interest" description="Disordered" evidence="2">
    <location>
        <begin position="1"/>
        <end position="35"/>
    </location>
</feature>
<sequence length="338" mass="38504">MERTPDDKAHKGESAANTNSCHTLQTLSSVQSQPTVLTPTSISQLGAVQQDHAKRKAQHVSTTSQKRSKMRPSATFNTGKDSAEARSQLIVRFYDPDIKAKDAKNRTLEEILSWPDSQLESSHNYIQMLFPLPEGSMFNWDAPVIDLAVMQAFCSRSELRHQLRRSFERMLKFYGFRVPTKPENESKKDVVSEVTQTDVNTNSPNNADTSASGVKATPEASTFPPGAHQNISISNPLPYRIVRAPNWPKQFQNWAGLFDHNHLRITRILRCLRVLGLQKECDAFFKALEHAFHDPETRISEKSMGFWRLAVMRPLQWAPDGQKCKWLEAWQQEQESEK</sequence>
<comment type="similarity">
    <text evidence="1">Belongs to the opioid growth factor receptor family.</text>
</comment>
<dbReference type="EMBL" id="WNKQ01000009">
    <property type="protein sequence ID" value="KAF5849151.1"/>
    <property type="molecule type" value="Genomic_DNA"/>
</dbReference>
<name>A0A8H6DUR4_COCSA</name>
<gene>
    <name evidence="4" type="ORF">GGP41_006081</name>
</gene>
<accession>A0A8H6DUR4</accession>
<evidence type="ECO:0000313" key="5">
    <source>
        <dbReference type="Proteomes" id="UP000624244"/>
    </source>
</evidence>
<evidence type="ECO:0000256" key="2">
    <source>
        <dbReference type="SAM" id="MobiDB-lite"/>
    </source>
</evidence>
<feature type="domain" description="Opioid growth factor receptor (OGFr) conserved" evidence="3">
    <location>
        <begin position="90"/>
        <end position="181"/>
    </location>
</feature>
<protein>
    <recommendedName>
        <fullName evidence="3">Opioid growth factor receptor (OGFr) conserved domain-containing protein</fullName>
    </recommendedName>
</protein>
<dbReference type="GO" id="GO:0140625">
    <property type="term" value="F:opioid growth factor receptor activity"/>
    <property type="evidence" value="ECO:0007669"/>
    <property type="project" value="InterPro"/>
</dbReference>
<dbReference type="InterPro" id="IPR006757">
    <property type="entry name" value="OGF_rcpt"/>
</dbReference>
<comment type="caution">
    <text evidence="4">The sequence shown here is derived from an EMBL/GenBank/DDBJ whole genome shotgun (WGS) entry which is preliminary data.</text>
</comment>
<organism evidence="4 5">
    <name type="scientific">Cochliobolus sativus</name>
    <name type="common">Common root rot and spot blotch fungus</name>
    <name type="synonym">Bipolaris sorokiniana</name>
    <dbReference type="NCBI Taxonomy" id="45130"/>
    <lineage>
        <taxon>Eukaryota</taxon>
        <taxon>Fungi</taxon>
        <taxon>Dikarya</taxon>
        <taxon>Ascomycota</taxon>
        <taxon>Pezizomycotina</taxon>
        <taxon>Dothideomycetes</taxon>
        <taxon>Pleosporomycetidae</taxon>
        <taxon>Pleosporales</taxon>
        <taxon>Pleosporineae</taxon>
        <taxon>Pleosporaceae</taxon>
        <taxon>Bipolaris</taxon>
    </lineage>
</organism>
<dbReference type="AlphaFoldDB" id="A0A8H6DUR4"/>
<dbReference type="Pfam" id="PF04664">
    <property type="entry name" value="OGFr_N"/>
    <property type="match status" value="2"/>
</dbReference>
<feature type="domain" description="Opioid growth factor receptor (OGFr) conserved" evidence="3">
    <location>
        <begin position="240"/>
        <end position="280"/>
    </location>
</feature>
<feature type="compositionally biased region" description="Polar residues" evidence="2">
    <location>
        <begin position="15"/>
        <end position="35"/>
    </location>
</feature>
<dbReference type="Proteomes" id="UP000624244">
    <property type="component" value="Unassembled WGS sequence"/>
</dbReference>